<name>A0A0F8Y7Y9_9ZZZZ</name>
<gene>
    <name evidence="1" type="ORF">LCGC14_2853340</name>
</gene>
<protein>
    <submittedName>
        <fullName evidence="1">Uncharacterized protein</fullName>
    </submittedName>
</protein>
<comment type="caution">
    <text evidence="1">The sequence shown here is derived from an EMBL/GenBank/DDBJ whole genome shotgun (WGS) entry which is preliminary data.</text>
</comment>
<organism evidence="1">
    <name type="scientific">marine sediment metagenome</name>
    <dbReference type="NCBI Taxonomy" id="412755"/>
    <lineage>
        <taxon>unclassified sequences</taxon>
        <taxon>metagenomes</taxon>
        <taxon>ecological metagenomes</taxon>
    </lineage>
</organism>
<proteinExistence type="predicted"/>
<evidence type="ECO:0000313" key="1">
    <source>
        <dbReference type="EMBL" id="KKK77468.1"/>
    </source>
</evidence>
<feature type="non-terminal residue" evidence="1">
    <location>
        <position position="34"/>
    </location>
</feature>
<accession>A0A0F8Y7Y9</accession>
<reference evidence="1" key="1">
    <citation type="journal article" date="2015" name="Nature">
        <title>Complex archaea that bridge the gap between prokaryotes and eukaryotes.</title>
        <authorList>
            <person name="Spang A."/>
            <person name="Saw J.H."/>
            <person name="Jorgensen S.L."/>
            <person name="Zaremba-Niedzwiedzka K."/>
            <person name="Martijn J."/>
            <person name="Lind A.E."/>
            <person name="van Eijk R."/>
            <person name="Schleper C."/>
            <person name="Guy L."/>
            <person name="Ettema T.J."/>
        </authorList>
    </citation>
    <scope>NUCLEOTIDE SEQUENCE</scope>
</reference>
<sequence>MKPQDWFAVRGDETLALDWPGVDEDSVVWEIGGY</sequence>
<dbReference type="EMBL" id="LAZR01054942">
    <property type="protein sequence ID" value="KKK77468.1"/>
    <property type="molecule type" value="Genomic_DNA"/>
</dbReference>
<dbReference type="AlphaFoldDB" id="A0A0F8Y7Y9"/>